<protein>
    <submittedName>
        <fullName evidence="1">Uncharacterized protein</fullName>
    </submittedName>
</protein>
<dbReference type="Proteomes" id="UP000265520">
    <property type="component" value="Unassembled WGS sequence"/>
</dbReference>
<feature type="non-terminal residue" evidence="1">
    <location>
        <position position="38"/>
    </location>
</feature>
<accession>A0A392TEU0</accession>
<sequence>MNAKVTSLLLMILEFYSMLQNLEVLLPLDLVIVIAPFV</sequence>
<reference evidence="1 2" key="1">
    <citation type="journal article" date="2018" name="Front. Plant Sci.">
        <title>Red Clover (Trifolium pratense) and Zigzag Clover (T. medium) - A Picture of Genomic Similarities and Differences.</title>
        <authorList>
            <person name="Dluhosova J."/>
            <person name="Istvanek J."/>
            <person name="Nedelnik J."/>
            <person name="Repkova J."/>
        </authorList>
    </citation>
    <scope>NUCLEOTIDE SEQUENCE [LARGE SCALE GENOMIC DNA]</scope>
    <source>
        <strain evidence="2">cv. 10/8</strain>
        <tissue evidence="1">Leaf</tissue>
    </source>
</reference>
<evidence type="ECO:0000313" key="1">
    <source>
        <dbReference type="EMBL" id="MCI59518.1"/>
    </source>
</evidence>
<name>A0A392TEU0_9FABA</name>
<keyword evidence="2" id="KW-1185">Reference proteome</keyword>
<proteinExistence type="predicted"/>
<comment type="caution">
    <text evidence="1">The sequence shown here is derived from an EMBL/GenBank/DDBJ whole genome shotgun (WGS) entry which is preliminary data.</text>
</comment>
<dbReference type="AlphaFoldDB" id="A0A392TEU0"/>
<dbReference type="EMBL" id="LXQA010565044">
    <property type="protein sequence ID" value="MCI59518.1"/>
    <property type="molecule type" value="Genomic_DNA"/>
</dbReference>
<organism evidence="1 2">
    <name type="scientific">Trifolium medium</name>
    <dbReference type="NCBI Taxonomy" id="97028"/>
    <lineage>
        <taxon>Eukaryota</taxon>
        <taxon>Viridiplantae</taxon>
        <taxon>Streptophyta</taxon>
        <taxon>Embryophyta</taxon>
        <taxon>Tracheophyta</taxon>
        <taxon>Spermatophyta</taxon>
        <taxon>Magnoliopsida</taxon>
        <taxon>eudicotyledons</taxon>
        <taxon>Gunneridae</taxon>
        <taxon>Pentapetalae</taxon>
        <taxon>rosids</taxon>
        <taxon>fabids</taxon>
        <taxon>Fabales</taxon>
        <taxon>Fabaceae</taxon>
        <taxon>Papilionoideae</taxon>
        <taxon>50 kb inversion clade</taxon>
        <taxon>NPAAA clade</taxon>
        <taxon>Hologalegina</taxon>
        <taxon>IRL clade</taxon>
        <taxon>Trifolieae</taxon>
        <taxon>Trifolium</taxon>
    </lineage>
</organism>
<evidence type="ECO:0000313" key="2">
    <source>
        <dbReference type="Proteomes" id="UP000265520"/>
    </source>
</evidence>